<dbReference type="EMBL" id="JAOTIF010000018">
    <property type="protein sequence ID" value="MCU7551149.1"/>
    <property type="molecule type" value="Genomic_DNA"/>
</dbReference>
<accession>A0A9X2XX73</accession>
<gene>
    <name evidence="2" type="ORF">OCK74_18660</name>
</gene>
<dbReference type="Proteomes" id="UP001155483">
    <property type="component" value="Unassembled WGS sequence"/>
</dbReference>
<name>A0A9X2XX73_9BACT</name>
<protein>
    <recommendedName>
        <fullName evidence="4">RHS repeat protein</fullName>
    </recommendedName>
</protein>
<keyword evidence="1" id="KW-0732">Signal</keyword>
<reference evidence="2" key="1">
    <citation type="submission" date="2022-09" db="EMBL/GenBank/DDBJ databases">
        <authorList>
            <person name="Yuan C."/>
            <person name="Ke Z."/>
        </authorList>
    </citation>
    <scope>NUCLEOTIDE SEQUENCE</scope>
    <source>
        <strain evidence="2">LB-8</strain>
    </source>
</reference>
<evidence type="ECO:0008006" key="4">
    <source>
        <dbReference type="Google" id="ProtNLM"/>
    </source>
</evidence>
<reference evidence="2" key="2">
    <citation type="submission" date="2023-04" db="EMBL/GenBank/DDBJ databases">
        <title>Paracnuella aquatica gen. nov., sp. nov., a member of the family Chitinophagaceae isolated from a hot spring.</title>
        <authorList>
            <person name="Wang C."/>
        </authorList>
    </citation>
    <scope>NUCLEOTIDE SEQUENCE</scope>
    <source>
        <strain evidence="2">LB-8</strain>
    </source>
</reference>
<feature type="chain" id="PRO_5040859656" description="RHS repeat protein" evidence="1">
    <location>
        <begin position="22"/>
        <end position="1114"/>
    </location>
</feature>
<feature type="signal peptide" evidence="1">
    <location>
        <begin position="1"/>
        <end position="21"/>
    </location>
</feature>
<dbReference type="Gene3D" id="2.180.10.10">
    <property type="entry name" value="RHS repeat-associated core"/>
    <property type="match status" value="1"/>
</dbReference>
<evidence type="ECO:0000256" key="1">
    <source>
        <dbReference type="SAM" id="SignalP"/>
    </source>
</evidence>
<dbReference type="RefSeq" id="WP_279298588.1">
    <property type="nucleotide sequence ID" value="NZ_JAOTIF010000018.1"/>
</dbReference>
<organism evidence="2 3">
    <name type="scientific">Paraflavisolibacter caeni</name>
    <dbReference type="NCBI Taxonomy" id="2982496"/>
    <lineage>
        <taxon>Bacteria</taxon>
        <taxon>Pseudomonadati</taxon>
        <taxon>Bacteroidota</taxon>
        <taxon>Chitinophagia</taxon>
        <taxon>Chitinophagales</taxon>
        <taxon>Chitinophagaceae</taxon>
        <taxon>Paraflavisolibacter</taxon>
    </lineage>
</organism>
<sequence length="1114" mass="124505">MKKQKILSLLFMMMVSGLTLVKGQSVQSLVPSVPTSPQAEAFKMYGKYSVNYSTGTPDISIPLYEINHRGYKLPLSLKFVPKPIRPGYNYDVFGLGWALSLNGCVSRTIEYVPDEWRNFKIETPGDPTLAPINFNHCGSCLTEYNYAHDKFNVVLPNGSGFDFIIDNQNDSRVYLVSDGRQVKITCNVLNSQIESFIIIDEDGVKYTFDAADYPRSDWTQVLYGGSYVSWQLTRIDLPNSSEPILFAYDIVMTPTGYTLEEGSLRFSGRYKLKENGSGSSIWVLESSSQRFNEITPNAYKMRLLTSVTYGTNGKNQIRVFYNSVSVGNSYQANKIQILEDQSVIKEISFGTTLRSGGVYDPGFNFPLATLDYVSIKGSDANATPLKYEFTNPSIVSFNAVDHWGYLTNTSGRDMPNFNIYVGWDLGPYPNGVTSVTKDNNDPSPFDKYKISLPSYSSYDCRSSNYAFAINRIKYPTGGYTDFEWESHQFLSLTDYNGDYAYDPQNRSIKYAPGIRIKTITAYSSSGVLTSKLNYRYGKTRGEVYGPNDLSPFNHTGLGEVVADPNVRTYLSYADWETAGYPAKNMIVGLNAMGQREVFANPYNILKGLPQQWGSAVTLSAGNFRRLLNGRRPIVYSEVTVYEGQIDEDNQIFPKGKTVYKYDLSGDFPWSSIEPNTYYGNTIGYVAKPYYYDRLMEKADYKFDGQAHQFKLVKKEKNIWAPMAINNYLDYVFGNNYLPEVYNLSSHPEGWDFYFGAPTFDVSGTFAGQPCYQGVSSLTGKTTTVYDQQGNLIITDEGYSYNERNQLIGKTIKTSDGKYISNSFAYPAISISGTPPIIADMVSKNIISPVIGTSTTISPGDITVSASKIDYAKFGANQIIKPAKSYELEIKPSGSQYVQRDEVIDYSPNGNPLEFVSKDGIRSAYLWGYDDRYMVAEAKNTSASEIAYSSFEDNSKGNWNYTGTVTIPTAGTFVPTGRSYYNLTSTTGLDKAVTNGKTYIISYWRNATTPYTVTGGTGTVTTGSTVNGWTYFEHKITATGTSLSISGTGSIDEVRLYPADAFMTTYTYDPLIGMTSQTDVNGRTSYYEYDSFGRLLLIKDMDGNVIKTFEYKYKQ</sequence>
<keyword evidence="3" id="KW-1185">Reference proteome</keyword>
<evidence type="ECO:0000313" key="3">
    <source>
        <dbReference type="Proteomes" id="UP001155483"/>
    </source>
</evidence>
<comment type="caution">
    <text evidence="2">The sequence shown here is derived from an EMBL/GenBank/DDBJ whole genome shotgun (WGS) entry which is preliminary data.</text>
</comment>
<proteinExistence type="predicted"/>
<dbReference type="AlphaFoldDB" id="A0A9X2XX73"/>
<evidence type="ECO:0000313" key="2">
    <source>
        <dbReference type="EMBL" id="MCU7551149.1"/>
    </source>
</evidence>